<dbReference type="Proteomes" id="UP000178419">
    <property type="component" value="Unassembled WGS sequence"/>
</dbReference>
<evidence type="ECO:0000313" key="2">
    <source>
        <dbReference type="Proteomes" id="UP000178419"/>
    </source>
</evidence>
<organism evidence="1 2">
    <name type="scientific">Candidatus Woesebacteria bacterium RIFCSPHIGHO2_01_FULL_38_9</name>
    <dbReference type="NCBI Taxonomy" id="1802492"/>
    <lineage>
        <taxon>Bacteria</taxon>
        <taxon>Candidatus Woeseibacteriota</taxon>
    </lineage>
</organism>
<sequence>MVDEISISPEVMLTPEHRLGGAILVHGFVGNTDKSEIHTLAQIITRGAIISPSKRSLTPKEEARTLFDRKRIAFHTWKPERLNSIKYVGQAVWAAPVTALEGTIVGDDMAMEEGDIFAYNPAGVDIPLQRGLLFVSDDMLDNSGVQAAISERANKEGKAPEEWVVKNVVIVPKEAFKQPDELLKIISRRIRPSDTVTADFVTRAEFDENLKIYFLEEGFAQKHTTADVKDLGNGVKVDGEYISPEMVKKWDEDTSHYNDWFDKISLEMEFNLLPFEELRPPEDGDKFEGFWKLRKRVEKYLPGSDMAHDLDKMDQKRAETMARYEKILFERYPNAPEFDVEPESPGILVWRKKGTREIRLHKPL</sequence>
<dbReference type="AlphaFoldDB" id="A0A1F7Y4M0"/>
<gene>
    <name evidence="1" type="ORF">A2714_00085</name>
</gene>
<accession>A0A1F7Y4M0</accession>
<protein>
    <submittedName>
        <fullName evidence="1">Uncharacterized protein</fullName>
    </submittedName>
</protein>
<dbReference type="EMBL" id="MGGE01000014">
    <property type="protein sequence ID" value="OGM21505.1"/>
    <property type="molecule type" value="Genomic_DNA"/>
</dbReference>
<proteinExistence type="predicted"/>
<reference evidence="1 2" key="1">
    <citation type="journal article" date="2016" name="Nat. Commun.">
        <title>Thousands of microbial genomes shed light on interconnected biogeochemical processes in an aquifer system.</title>
        <authorList>
            <person name="Anantharaman K."/>
            <person name="Brown C.T."/>
            <person name="Hug L.A."/>
            <person name="Sharon I."/>
            <person name="Castelle C.J."/>
            <person name="Probst A.J."/>
            <person name="Thomas B.C."/>
            <person name="Singh A."/>
            <person name="Wilkins M.J."/>
            <person name="Karaoz U."/>
            <person name="Brodie E.L."/>
            <person name="Williams K.H."/>
            <person name="Hubbard S.S."/>
            <person name="Banfield J.F."/>
        </authorList>
    </citation>
    <scope>NUCLEOTIDE SEQUENCE [LARGE SCALE GENOMIC DNA]</scope>
</reference>
<comment type="caution">
    <text evidence="1">The sequence shown here is derived from an EMBL/GenBank/DDBJ whole genome shotgun (WGS) entry which is preliminary data.</text>
</comment>
<name>A0A1F7Y4M0_9BACT</name>
<evidence type="ECO:0000313" key="1">
    <source>
        <dbReference type="EMBL" id="OGM21505.1"/>
    </source>
</evidence>